<reference evidence="1" key="1">
    <citation type="submission" date="2014-05" db="EMBL/GenBank/DDBJ databases">
        <title>The transcriptome of the halophilic microalga Tetraselmis sp. GSL018 isolated from the Great Salt Lake, Utah.</title>
        <authorList>
            <person name="Jinkerson R.E."/>
            <person name="D'Adamo S."/>
            <person name="Posewitz M.C."/>
        </authorList>
    </citation>
    <scope>NUCLEOTIDE SEQUENCE</scope>
    <source>
        <strain evidence="1">GSL018</strain>
    </source>
</reference>
<evidence type="ECO:0000313" key="1">
    <source>
        <dbReference type="EMBL" id="JAC71206.1"/>
    </source>
</evidence>
<proteinExistence type="predicted"/>
<accession>A0A061RL12</accession>
<feature type="non-terminal residue" evidence="1">
    <location>
        <position position="48"/>
    </location>
</feature>
<protein>
    <submittedName>
        <fullName evidence="1">Uncharacterized protein</fullName>
    </submittedName>
</protein>
<sequence length="48" mass="5339">MSKPVIKRPYSGHRVRKATMYFGTPPCYAVSPLEEISGTLTAHKNCSQ</sequence>
<organism evidence="1">
    <name type="scientific">Tetraselmis sp. GSL018</name>
    <dbReference type="NCBI Taxonomy" id="582737"/>
    <lineage>
        <taxon>Eukaryota</taxon>
        <taxon>Viridiplantae</taxon>
        <taxon>Chlorophyta</taxon>
        <taxon>core chlorophytes</taxon>
        <taxon>Chlorodendrophyceae</taxon>
        <taxon>Chlorodendrales</taxon>
        <taxon>Chlorodendraceae</taxon>
        <taxon>Tetraselmis</taxon>
    </lineage>
</organism>
<gene>
    <name evidence="1" type="ORF">TSPGSL018_2429</name>
</gene>
<name>A0A061RL12_9CHLO</name>
<dbReference type="AlphaFoldDB" id="A0A061RL12"/>
<dbReference type="EMBL" id="GBEZ01014907">
    <property type="protein sequence ID" value="JAC71206.1"/>
    <property type="molecule type" value="Transcribed_RNA"/>
</dbReference>